<sequence length="143" mass="16419">MLKLDETKIIEYESTGISTDKIPQENESDGEPDGAEEQSKTYSETEAERHFDGLDDQEQEPEEIQPSDASESGENGGESIWIASTKETVVLPTFILEPRSFLEKLADYYYHADLLAENYRKNKFNGMTRTNFHEYFEYLFPAA</sequence>
<feature type="compositionally biased region" description="Acidic residues" evidence="1">
    <location>
        <begin position="54"/>
        <end position="65"/>
    </location>
</feature>
<evidence type="ECO:0000313" key="2">
    <source>
        <dbReference type="Proteomes" id="UP000095283"/>
    </source>
</evidence>
<dbReference type="InterPro" id="IPR037239">
    <property type="entry name" value="OSBP_sf"/>
</dbReference>
<dbReference type="AlphaFoldDB" id="A0A1I7WI71"/>
<dbReference type="WBParaSite" id="Hba_04709">
    <property type="protein sequence ID" value="Hba_04709"/>
    <property type="gene ID" value="Hba_04709"/>
</dbReference>
<name>A0A1I7WI71_HETBA</name>
<reference evidence="3" key="1">
    <citation type="submission" date="2016-11" db="UniProtKB">
        <authorList>
            <consortium name="WormBaseParasite"/>
        </authorList>
    </citation>
    <scope>IDENTIFICATION</scope>
</reference>
<keyword evidence="2" id="KW-1185">Reference proteome</keyword>
<proteinExistence type="predicted"/>
<organism evidence="2 3">
    <name type="scientific">Heterorhabditis bacteriophora</name>
    <name type="common">Entomopathogenic nematode worm</name>
    <dbReference type="NCBI Taxonomy" id="37862"/>
    <lineage>
        <taxon>Eukaryota</taxon>
        <taxon>Metazoa</taxon>
        <taxon>Ecdysozoa</taxon>
        <taxon>Nematoda</taxon>
        <taxon>Chromadorea</taxon>
        <taxon>Rhabditida</taxon>
        <taxon>Rhabditina</taxon>
        <taxon>Rhabditomorpha</taxon>
        <taxon>Strongyloidea</taxon>
        <taxon>Heterorhabditidae</taxon>
        <taxon>Heterorhabditis</taxon>
    </lineage>
</organism>
<feature type="region of interest" description="Disordered" evidence="1">
    <location>
        <begin position="12"/>
        <end position="81"/>
    </location>
</feature>
<dbReference type="SUPFAM" id="SSF144000">
    <property type="entry name" value="Oxysterol-binding protein-like"/>
    <property type="match status" value="1"/>
</dbReference>
<accession>A0A1I7WI71</accession>
<feature type="compositionally biased region" description="Acidic residues" evidence="1">
    <location>
        <begin position="26"/>
        <end position="36"/>
    </location>
</feature>
<protein>
    <submittedName>
        <fullName evidence="3">DDE_Tnp_1_7 domain-containing protein</fullName>
    </submittedName>
</protein>
<evidence type="ECO:0000313" key="3">
    <source>
        <dbReference type="WBParaSite" id="Hba_04709"/>
    </source>
</evidence>
<evidence type="ECO:0000256" key="1">
    <source>
        <dbReference type="SAM" id="MobiDB-lite"/>
    </source>
</evidence>
<dbReference type="Proteomes" id="UP000095283">
    <property type="component" value="Unplaced"/>
</dbReference>